<organism evidence="2 3">
    <name type="scientific">Elysia crispata</name>
    <name type="common">lettuce slug</name>
    <dbReference type="NCBI Taxonomy" id="231223"/>
    <lineage>
        <taxon>Eukaryota</taxon>
        <taxon>Metazoa</taxon>
        <taxon>Spiralia</taxon>
        <taxon>Lophotrochozoa</taxon>
        <taxon>Mollusca</taxon>
        <taxon>Gastropoda</taxon>
        <taxon>Heterobranchia</taxon>
        <taxon>Euthyneura</taxon>
        <taxon>Panpulmonata</taxon>
        <taxon>Sacoglossa</taxon>
        <taxon>Placobranchoidea</taxon>
        <taxon>Plakobranchidae</taxon>
        <taxon>Elysia</taxon>
    </lineage>
</organism>
<dbReference type="EMBL" id="JAWDGP010004327">
    <property type="protein sequence ID" value="KAK3765241.1"/>
    <property type="molecule type" value="Genomic_DNA"/>
</dbReference>
<sequence length="110" mass="12516">MHPLTSLIHPPDHNHDPPPSGGNSYTMAVCSIRLTHPSRQYETGWWRPYCLFITSSCQHRSRQLEEVKRRDCMCQPHELENQSEGSESAEMDSPAGRLLDQQLGDSVCQP</sequence>
<dbReference type="Proteomes" id="UP001283361">
    <property type="component" value="Unassembled WGS sequence"/>
</dbReference>
<proteinExistence type="predicted"/>
<feature type="region of interest" description="Disordered" evidence="1">
    <location>
        <begin position="1"/>
        <end position="26"/>
    </location>
</feature>
<evidence type="ECO:0000256" key="1">
    <source>
        <dbReference type="SAM" id="MobiDB-lite"/>
    </source>
</evidence>
<protein>
    <submittedName>
        <fullName evidence="2">Uncharacterized protein</fullName>
    </submittedName>
</protein>
<gene>
    <name evidence="2" type="ORF">RRG08_051865</name>
</gene>
<dbReference type="AlphaFoldDB" id="A0AAE1DCA9"/>
<reference evidence="2" key="1">
    <citation type="journal article" date="2023" name="G3 (Bethesda)">
        <title>A reference genome for the long-term kleptoplast-retaining sea slug Elysia crispata morphotype clarki.</title>
        <authorList>
            <person name="Eastman K.E."/>
            <person name="Pendleton A.L."/>
            <person name="Shaikh M.A."/>
            <person name="Suttiyut T."/>
            <person name="Ogas R."/>
            <person name="Tomko P."/>
            <person name="Gavelis G."/>
            <person name="Widhalm J.R."/>
            <person name="Wisecaver J.H."/>
        </authorList>
    </citation>
    <scope>NUCLEOTIDE SEQUENCE</scope>
    <source>
        <strain evidence="2">ECLA1</strain>
    </source>
</reference>
<feature type="region of interest" description="Disordered" evidence="1">
    <location>
        <begin position="77"/>
        <end position="110"/>
    </location>
</feature>
<evidence type="ECO:0000313" key="3">
    <source>
        <dbReference type="Proteomes" id="UP001283361"/>
    </source>
</evidence>
<comment type="caution">
    <text evidence="2">The sequence shown here is derived from an EMBL/GenBank/DDBJ whole genome shotgun (WGS) entry which is preliminary data.</text>
</comment>
<name>A0AAE1DCA9_9GAST</name>
<accession>A0AAE1DCA9</accession>
<keyword evidence="3" id="KW-1185">Reference proteome</keyword>
<evidence type="ECO:0000313" key="2">
    <source>
        <dbReference type="EMBL" id="KAK3765241.1"/>
    </source>
</evidence>